<dbReference type="Proteomes" id="UP000062519">
    <property type="component" value="Chromosome 1"/>
</dbReference>
<dbReference type="SUPFAM" id="SSF53474">
    <property type="entry name" value="alpha/beta-Hydrolases"/>
    <property type="match status" value="1"/>
</dbReference>
<evidence type="ECO:0000313" key="2">
    <source>
        <dbReference type="EMBL" id="AOJ02195.1"/>
    </source>
</evidence>
<evidence type="ECO:0000313" key="3">
    <source>
        <dbReference type="Proteomes" id="UP000062519"/>
    </source>
</evidence>
<name>A0A1B4FEV6_9BURK</name>
<dbReference type="InterPro" id="IPR000073">
    <property type="entry name" value="AB_hydrolase_1"/>
</dbReference>
<dbReference type="Gene3D" id="3.40.50.1820">
    <property type="entry name" value="alpha/beta hydrolase"/>
    <property type="match status" value="1"/>
</dbReference>
<dbReference type="PANTHER" id="PTHR42103">
    <property type="entry name" value="ALPHA/BETA-HYDROLASES SUPERFAMILY PROTEIN"/>
    <property type="match status" value="1"/>
</dbReference>
<accession>A0A1B4FEV6</accession>
<evidence type="ECO:0000259" key="1">
    <source>
        <dbReference type="Pfam" id="PF00561"/>
    </source>
</evidence>
<protein>
    <submittedName>
        <fullName evidence="2">GntR family transcriptional regulator</fullName>
    </submittedName>
</protein>
<reference evidence="2 3" key="1">
    <citation type="submission" date="2015-12" db="EMBL/GenBank/DDBJ databases">
        <title>Diversity of Burkholderia near neighbor genomes.</title>
        <authorList>
            <person name="Sahl J."/>
            <person name="Wagner D."/>
            <person name="Keim P."/>
        </authorList>
    </citation>
    <scope>NUCLEOTIDE SEQUENCE [LARGE SCALE GENOMIC DNA]</scope>
    <source>
        <strain evidence="2 3">BDU6</strain>
    </source>
</reference>
<dbReference type="KEGG" id="buu:WS70_10435"/>
<keyword evidence="3" id="KW-1185">Reference proteome</keyword>
<dbReference type="RefSeq" id="WP_059474114.1">
    <property type="nucleotide sequence ID" value="NZ_CP013386.1"/>
</dbReference>
<organism evidence="2 3">
    <name type="scientific">Burkholderia mayonis</name>
    <dbReference type="NCBI Taxonomy" id="1385591"/>
    <lineage>
        <taxon>Bacteria</taxon>
        <taxon>Pseudomonadati</taxon>
        <taxon>Pseudomonadota</taxon>
        <taxon>Betaproteobacteria</taxon>
        <taxon>Burkholderiales</taxon>
        <taxon>Burkholderiaceae</taxon>
        <taxon>Burkholderia</taxon>
        <taxon>pseudomallei group</taxon>
    </lineage>
</organism>
<dbReference type="PANTHER" id="PTHR42103:SF2">
    <property type="entry name" value="AB HYDROLASE-1 DOMAIN-CONTAINING PROTEIN"/>
    <property type="match status" value="1"/>
</dbReference>
<dbReference type="Pfam" id="PF00561">
    <property type="entry name" value="Abhydrolase_1"/>
    <property type="match status" value="1"/>
</dbReference>
<proteinExistence type="predicted"/>
<sequence>MDFFSPNTTQTTLHGHAGRIEAFVDAPPGDARGIVVVTHPHPLQGGNAEHKIPRALARVFQLHGWLAIRPNFRGVGSSEGAHDSGHGETDDTLAIVEAMRREHPGKPFALAGFSFGAFVQARVARTLTDAGAPPACAVLAGVPFGTVQRERRYDTPAVPGDTLVVHGETDAVVALASVMEWARPQRLPVVVVPGANHFFTGCLGTFASIVERHVASLR</sequence>
<feature type="domain" description="AB hydrolase-1" evidence="1">
    <location>
        <begin position="44"/>
        <end position="124"/>
    </location>
</feature>
<dbReference type="InterPro" id="IPR029058">
    <property type="entry name" value="AB_hydrolase_fold"/>
</dbReference>
<gene>
    <name evidence="2" type="ORF">WS70_10435</name>
</gene>
<dbReference type="AlphaFoldDB" id="A0A1B4FEV6"/>
<dbReference type="EMBL" id="CP013386">
    <property type="protein sequence ID" value="AOJ02195.1"/>
    <property type="molecule type" value="Genomic_DNA"/>
</dbReference>